<feature type="compositionally biased region" description="Low complexity" evidence="5">
    <location>
        <begin position="336"/>
        <end position="345"/>
    </location>
</feature>
<proteinExistence type="inferred from homology"/>
<dbReference type="Pfam" id="PF22600">
    <property type="entry name" value="MTPAP-like_central"/>
    <property type="match status" value="1"/>
</dbReference>
<dbReference type="InterPro" id="IPR045862">
    <property type="entry name" value="Trf4-like"/>
</dbReference>
<feature type="compositionally biased region" description="Acidic residues" evidence="5">
    <location>
        <begin position="195"/>
        <end position="208"/>
    </location>
</feature>
<gene>
    <name evidence="8" type="ORF">C8A01DRAFT_36492</name>
</gene>
<dbReference type="Gene3D" id="3.30.460.10">
    <property type="entry name" value="Beta Polymerase, domain 2"/>
    <property type="match status" value="1"/>
</dbReference>
<dbReference type="Gene3D" id="1.10.1410.10">
    <property type="match status" value="1"/>
</dbReference>
<evidence type="ECO:0000259" key="6">
    <source>
        <dbReference type="Pfam" id="PF03828"/>
    </source>
</evidence>
<dbReference type="SUPFAM" id="SSF81301">
    <property type="entry name" value="Nucleotidyltransferase"/>
    <property type="match status" value="1"/>
</dbReference>
<feature type="region of interest" description="Disordered" evidence="5">
    <location>
        <begin position="1"/>
        <end position="158"/>
    </location>
</feature>
<evidence type="ECO:0000256" key="5">
    <source>
        <dbReference type="SAM" id="MobiDB-lite"/>
    </source>
</evidence>
<keyword evidence="4" id="KW-0460">Magnesium</keyword>
<feature type="compositionally biased region" description="Low complexity" evidence="5">
    <location>
        <begin position="307"/>
        <end position="322"/>
    </location>
</feature>
<dbReference type="GO" id="GO:0043634">
    <property type="term" value="P:polyadenylation-dependent ncRNA catabolic process"/>
    <property type="evidence" value="ECO:0007669"/>
    <property type="project" value="TreeGrafter"/>
</dbReference>
<dbReference type="GO" id="GO:0031123">
    <property type="term" value="P:RNA 3'-end processing"/>
    <property type="evidence" value="ECO:0007669"/>
    <property type="project" value="TreeGrafter"/>
</dbReference>
<dbReference type="InterPro" id="IPR002058">
    <property type="entry name" value="PAP_assoc"/>
</dbReference>
<evidence type="ECO:0000313" key="8">
    <source>
        <dbReference type="EMBL" id="KAK4039538.1"/>
    </source>
</evidence>
<dbReference type="GO" id="GO:1990817">
    <property type="term" value="F:poly(A) RNA polymerase activity"/>
    <property type="evidence" value="ECO:0007669"/>
    <property type="project" value="UniProtKB-EC"/>
</dbReference>
<dbReference type="SUPFAM" id="SSF81631">
    <property type="entry name" value="PAP/OAS1 substrate-binding domain"/>
    <property type="match status" value="1"/>
</dbReference>
<protein>
    <recommendedName>
        <fullName evidence="2">polynucleotide adenylyltransferase</fullName>
        <ecNumber evidence="2">2.7.7.19</ecNumber>
    </recommendedName>
</protein>
<dbReference type="Proteomes" id="UP001303115">
    <property type="component" value="Unassembled WGS sequence"/>
</dbReference>
<sequence>MSYNSRYPPSRGNQRPPPRDQRNNRDSRNRNGPPPRDAYRPPSYAGRNDREPDTRWSREVAPPLSASYRGPPGVDNYRMPQGDFTFRVDKPAGVHESDSYRPQDNRNNRNDRRERSPDRDGRPVKRGRGPQDRSFRNANGAQPFRDNRPGRNYGGRPWRPFIAAERDLLKTDHNSSSEVAFFNTAGGVTYRPLDELSDSDEAEMDISGDEAGSAEEPSSKRARLTVEQSASDNNAPKWSNPDPYTALPPETATQGKKKDVVRMIRKSRVQEKEVRTSLPSESADFISFDSDSDAADDAEDDQDGQRPASAAVPSAAPSLSIAQLDLKLPPKPVAPKPAKAPVFLPDPTPSALGSRKRTHDDEIKMPHAKLKKATKMHAGGGVTKEWLPDPELESTPWMKVDHSGSANMAVWLHKEVVDFYDYIKPRDFEERLRNELVQELKQFCRRVFRDAEVYPFGSFPSGLYLPTADMDMAFMSDGYVNGGAAKYCTKTSLHRFKGQLMNHKIAWEDEIELILHAKVPLVKFIEHKTGLKVDVSFENDTGVTAIDTFKAWREQYPGMPALVTLIKHFLLMRGLNEPVNGGIGGFSVICLVVSMLQMMPEVQSGSLDTRHHLGQLLLHFFDLYGNKFNYQTIAISLNPPRWIPKHQVTDFAYKNHNRLSIIDPNNPGNDIAGGSSNTGTILSHFAHAHQELTKRMAQLAQDPNRAGRSILELIMGGNYSSFENQRNYLELLAKQGYRPTLGQDSRSSDRDRGRGRGQSTRPARNHQPAPQRPSQARNGGYRKRR</sequence>
<feature type="compositionally biased region" description="Acidic residues" evidence="5">
    <location>
        <begin position="290"/>
        <end position="302"/>
    </location>
</feature>
<feature type="domain" description="PAP-associated" evidence="6">
    <location>
        <begin position="612"/>
        <end position="669"/>
    </location>
</feature>
<evidence type="ECO:0000256" key="4">
    <source>
        <dbReference type="ARBA" id="ARBA00022842"/>
    </source>
</evidence>
<dbReference type="GO" id="GO:0046872">
    <property type="term" value="F:metal ion binding"/>
    <property type="evidence" value="ECO:0007669"/>
    <property type="project" value="UniProtKB-KW"/>
</dbReference>
<dbReference type="GO" id="GO:0003729">
    <property type="term" value="F:mRNA binding"/>
    <property type="evidence" value="ECO:0007669"/>
    <property type="project" value="TreeGrafter"/>
</dbReference>
<comment type="similarity">
    <text evidence="1">Belongs to the DNA polymerase type-B-like family.</text>
</comment>
<feature type="compositionally biased region" description="Basic and acidic residues" evidence="5">
    <location>
        <begin position="86"/>
        <end position="135"/>
    </location>
</feature>
<feature type="compositionally biased region" description="Basic and acidic residues" evidence="5">
    <location>
        <begin position="47"/>
        <end position="58"/>
    </location>
</feature>
<keyword evidence="9" id="KW-1185">Reference proteome</keyword>
<dbReference type="CDD" id="cd05402">
    <property type="entry name" value="NT_PAP_TUTase"/>
    <property type="match status" value="1"/>
</dbReference>
<feature type="compositionally biased region" description="Polar residues" evidence="5">
    <location>
        <begin position="226"/>
        <end position="237"/>
    </location>
</feature>
<keyword evidence="3" id="KW-0479">Metal-binding</keyword>
<evidence type="ECO:0000313" key="9">
    <source>
        <dbReference type="Proteomes" id="UP001303115"/>
    </source>
</evidence>
<dbReference type="EMBL" id="MU854398">
    <property type="protein sequence ID" value="KAK4039538.1"/>
    <property type="molecule type" value="Genomic_DNA"/>
</dbReference>
<comment type="caution">
    <text evidence="8">The sequence shown here is derived from an EMBL/GenBank/DDBJ whole genome shotgun (WGS) entry which is preliminary data.</text>
</comment>
<feature type="domain" description="Poly(A) RNA polymerase mitochondrial-like central palm" evidence="7">
    <location>
        <begin position="412"/>
        <end position="551"/>
    </location>
</feature>
<evidence type="ECO:0000256" key="3">
    <source>
        <dbReference type="ARBA" id="ARBA00022723"/>
    </source>
</evidence>
<feature type="compositionally biased region" description="Basic and acidic residues" evidence="5">
    <location>
        <begin position="256"/>
        <end position="275"/>
    </location>
</feature>
<dbReference type="PANTHER" id="PTHR23092">
    <property type="entry name" value="POLY(A) RNA POLYMERASE"/>
    <property type="match status" value="1"/>
</dbReference>
<evidence type="ECO:0000259" key="7">
    <source>
        <dbReference type="Pfam" id="PF22600"/>
    </source>
</evidence>
<name>A0AAN6PG79_9PEZI</name>
<dbReference type="InterPro" id="IPR043519">
    <property type="entry name" value="NT_sf"/>
</dbReference>
<feature type="compositionally biased region" description="Basic and acidic residues" evidence="5">
    <location>
        <begin position="17"/>
        <end position="29"/>
    </location>
</feature>
<organism evidence="8 9">
    <name type="scientific">Parachaetomium inaequale</name>
    <dbReference type="NCBI Taxonomy" id="2588326"/>
    <lineage>
        <taxon>Eukaryota</taxon>
        <taxon>Fungi</taxon>
        <taxon>Dikarya</taxon>
        <taxon>Ascomycota</taxon>
        <taxon>Pezizomycotina</taxon>
        <taxon>Sordariomycetes</taxon>
        <taxon>Sordariomycetidae</taxon>
        <taxon>Sordariales</taxon>
        <taxon>Chaetomiaceae</taxon>
        <taxon>Parachaetomium</taxon>
    </lineage>
</organism>
<evidence type="ECO:0000256" key="2">
    <source>
        <dbReference type="ARBA" id="ARBA00012388"/>
    </source>
</evidence>
<dbReference type="AlphaFoldDB" id="A0AAN6PG79"/>
<accession>A0AAN6PG79</accession>
<feature type="region of interest" description="Disordered" evidence="5">
    <location>
        <begin position="187"/>
        <end position="359"/>
    </location>
</feature>
<feature type="compositionally biased region" description="Low complexity" evidence="5">
    <location>
        <begin position="280"/>
        <end position="289"/>
    </location>
</feature>
<dbReference type="GO" id="GO:0010605">
    <property type="term" value="P:negative regulation of macromolecule metabolic process"/>
    <property type="evidence" value="ECO:0007669"/>
    <property type="project" value="UniProtKB-ARBA"/>
</dbReference>
<dbReference type="InterPro" id="IPR054708">
    <property type="entry name" value="MTPAP-like_central"/>
</dbReference>
<dbReference type="EC" id="2.7.7.19" evidence="2"/>
<dbReference type="PANTHER" id="PTHR23092:SF15">
    <property type="entry name" value="INACTIVE NON-CANONICAL POLY(A) RNA POLYMERASE PROTEIN TRF4-2-RELATED"/>
    <property type="match status" value="1"/>
</dbReference>
<dbReference type="GO" id="GO:0005730">
    <property type="term" value="C:nucleolus"/>
    <property type="evidence" value="ECO:0007669"/>
    <property type="project" value="TreeGrafter"/>
</dbReference>
<evidence type="ECO:0000256" key="1">
    <source>
        <dbReference type="ARBA" id="ARBA00008593"/>
    </source>
</evidence>
<dbReference type="GO" id="GO:0031499">
    <property type="term" value="C:TRAMP complex"/>
    <property type="evidence" value="ECO:0007669"/>
    <property type="project" value="TreeGrafter"/>
</dbReference>
<dbReference type="Pfam" id="PF03828">
    <property type="entry name" value="PAP_assoc"/>
    <property type="match status" value="1"/>
</dbReference>
<feature type="region of interest" description="Disordered" evidence="5">
    <location>
        <begin position="739"/>
        <end position="785"/>
    </location>
</feature>
<reference evidence="9" key="1">
    <citation type="journal article" date="2023" name="Mol. Phylogenet. Evol.">
        <title>Genome-scale phylogeny and comparative genomics of the fungal order Sordariales.</title>
        <authorList>
            <person name="Hensen N."/>
            <person name="Bonometti L."/>
            <person name="Westerberg I."/>
            <person name="Brannstrom I.O."/>
            <person name="Guillou S."/>
            <person name="Cros-Aarteil S."/>
            <person name="Calhoun S."/>
            <person name="Haridas S."/>
            <person name="Kuo A."/>
            <person name="Mondo S."/>
            <person name="Pangilinan J."/>
            <person name="Riley R."/>
            <person name="LaButti K."/>
            <person name="Andreopoulos B."/>
            <person name="Lipzen A."/>
            <person name="Chen C."/>
            <person name="Yan M."/>
            <person name="Daum C."/>
            <person name="Ng V."/>
            <person name="Clum A."/>
            <person name="Steindorff A."/>
            <person name="Ohm R.A."/>
            <person name="Martin F."/>
            <person name="Silar P."/>
            <person name="Natvig D.O."/>
            <person name="Lalanne C."/>
            <person name="Gautier V."/>
            <person name="Ament-Velasquez S.L."/>
            <person name="Kruys A."/>
            <person name="Hutchinson M.I."/>
            <person name="Powell A.J."/>
            <person name="Barry K."/>
            <person name="Miller A.N."/>
            <person name="Grigoriev I.V."/>
            <person name="Debuchy R."/>
            <person name="Gladieux P."/>
            <person name="Hiltunen Thoren M."/>
            <person name="Johannesson H."/>
        </authorList>
    </citation>
    <scope>NUCLEOTIDE SEQUENCE [LARGE SCALE GENOMIC DNA]</scope>
    <source>
        <strain evidence="9">CBS 284.82</strain>
    </source>
</reference>